<evidence type="ECO:0000313" key="1">
    <source>
        <dbReference type="EMBL" id="MXV21971.1"/>
    </source>
</evidence>
<name>A0A6I4YPD0_9DEIO</name>
<comment type="caution">
    <text evidence="1">The sequence shown here is derived from an EMBL/GenBank/DDBJ whole genome shotgun (WGS) entry which is preliminary data.</text>
</comment>
<proteinExistence type="predicted"/>
<dbReference type="RefSeq" id="WP_160982567.1">
    <property type="nucleotide sequence ID" value="NZ_WVHK01000159.1"/>
</dbReference>
<gene>
    <name evidence="1" type="ORF">GLX28_20325</name>
</gene>
<protein>
    <submittedName>
        <fullName evidence="1">Uncharacterized protein</fullName>
    </submittedName>
</protein>
<accession>A0A6I4YPD0</accession>
<reference evidence="1 2" key="1">
    <citation type="submission" date="2019-11" db="EMBL/GenBank/DDBJ databases">
        <title>Genome sequence of Deinococcus xianganensis Y35, AI-2 producing algicidal bacterium, isolated from lake water.</title>
        <authorList>
            <person name="Li Y."/>
        </authorList>
    </citation>
    <scope>NUCLEOTIDE SEQUENCE [LARGE SCALE GENOMIC DNA]</scope>
    <source>
        <strain evidence="1 2">Y35</strain>
    </source>
</reference>
<sequence>MDNLWFSKPARDGKSRYQKSLCCRNAKGVVEYDNINKLGFADLGDIYKDNPEKLKISEKEAVEIAKFIKKFRELRNSTAHSNKINDNEFEELKKEIMYIRNMIKKGSSSIKLELTDDLVRKGFVPGPDDLRAYAQNETATTHRQAIGRRNKASLEESNQLASNIIDYYKQHNLSTQSTIYAMYRSKEEKERILAFASKKEWVEIFESNKDPSVLSYYIDPSDQQLPEVPHIMHTPHRVSMGRFDLMDLGPYSLRNIRVTGKDIELYFSEMSFYEWNDRYGDLEDEFISSVPDLLDRKKGLRDINFDLRNRYLPDLGTVFNFNNRLAAGGVVVLTIIPTDIDANNALILVEERSGDVSDGRELLTTIPRGFHDRFASSRDDYHLETTVLREVAEEVFNRSGLRNGEIDTQVYLEASPPIADLMGSQKYILMPTGFGIDLLKGNYTVTYLLLVTDKSWWRKYRHSQSLNYEFKQNGESRRLMLSETKQLERILQRPDWTSEGFFAFVEGLRALPRVLKTANLMNLKTPAEAAERVLPKLEWVPFSDD</sequence>
<keyword evidence="2" id="KW-1185">Reference proteome</keyword>
<dbReference type="Proteomes" id="UP000430519">
    <property type="component" value="Unassembled WGS sequence"/>
</dbReference>
<dbReference type="EMBL" id="WVHK01000159">
    <property type="protein sequence ID" value="MXV21971.1"/>
    <property type="molecule type" value="Genomic_DNA"/>
</dbReference>
<dbReference type="AlphaFoldDB" id="A0A6I4YPD0"/>
<evidence type="ECO:0000313" key="2">
    <source>
        <dbReference type="Proteomes" id="UP000430519"/>
    </source>
</evidence>
<organism evidence="1 2">
    <name type="scientific">Deinococcus xianganensis</name>
    <dbReference type="NCBI Taxonomy" id="1507289"/>
    <lineage>
        <taxon>Bacteria</taxon>
        <taxon>Thermotogati</taxon>
        <taxon>Deinococcota</taxon>
        <taxon>Deinococci</taxon>
        <taxon>Deinococcales</taxon>
        <taxon>Deinococcaceae</taxon>
        <taxon>Deinococcus</taxon>
    </lineage>
</organism>